<protein>
    <recommendedName>
        <fullName evidence="4">Antitoxin</fullName>
    </recommendedName>
</protein>
<evidence type="ECO:0000256" key="1">
    <source>
        <dbReference type="ARBA" id="ARBA00009981"/>
    </source>
</evidence>
<evidence type="ECO:0000313" key="3">
    <source>
        <dbReference type="Proteomes" id="UP000177943"/>
    </source>
</evidence>
<dbReference type="InterPro" id="IPR036165">
    <property type="entry name" value="YefM-like_sf"/>
</dbReference>
<sequence>MKISEKIIGVKALRENLEKYISGVGKGKSYLVMRRSKPVFRVVPVDEWGDEGVWETVADFSKDKRGGIPADEFLAELRKIK</sequence>
<dbReference type="NCBIfam" id="TIGR01552">
    <property type="entry name" value="phd_fam"/>
    <property type="match status" value="1"/>
</dbReference>
<evidence type="ECO:0008006" key="4">
    <source>
        <dbReference type="Google" id="ProtNLM"/>
    </source>
</evidence>
<comment type="caution">
    <text evidence="2">The sequence shown here is derived from an EMBL/GenBank/DDBJ whole genome shotgun (WGS) entry which is preliminary data.</text>
</comment>
<comment type="similarity">
    <text evidence="1">Belongs to the phD/YefM antitoxin family.</text>
</comment>
<dbReference type="AlphaFoldDB" id="A0A1G2MSP6"/>
<evidence type="ECO:0000313" key="2">
    <source>
        <dbReference type="EMBL" id="OHA26875.1"/>
    </source>
</evidence>
<dbReference type="SUPFAM" id="SSF143120">
    <property type="entry name" value="YefM-like"/>
    <property type="match status" value="1"/>
</dbReference>
<dbReference type="Gene3D" id="3.40.1620.10">
    <property type="entry name" value="YefM-like domain"/>
    <property type="match status" value="1"/>
</dbReference>
<gene>
    <name evidence="2" type="ORF">A3D56_04220</name>
</gene>
<proteinExistence type="inferred from homology"/>
<organism evidence="2 3">
    <name type="scientific">Candidatus Taylorbacteria bacterium RIFCSPHIGHO2_02_FULL_45_35</name>
    <dbReference type="NCBI Taxonomy" id="1802311"/>
    <lineage>
        <taxon>Bacteria</taxon>
        <taxon>Candidatus Tayloriibacteriota</taxon>
    </lineage>
</organism>
<reference evidence="2 3" key="1">
    <citation type="journal article" date="2016" name="Nat. Commun.">
        <title>Thousands of microbial genomes shed light on interconnected biogeochemical processes in an aquifer system.</title>
        <authorList>
            <person name="Anantharaman K."/>
            <person name="Brown C.T."/>
            <person name="Hug L.A."/>
            <person name="Sharon I."/>
            <person name="Castelle C.J."/>
            <person name="Probst A.J."/>
            <person name="Thomas B.C."/>
            <person name="Singh A."/>
            <person name="Wilkins M.J."/>
            <person name="Karaoz U."/>
            <person name="Brodie E.L."/>
            <person name="Williams K.H."/>
            <person name="Hubbard S.S."/>
            <person name="Banfield J.F."/>
        </authorList>
    </citation>
    <scope>NUCLEOTIDE SEQUENCE [LARGE SCALE GENOMIC DNA]</scope>
</reference>
<dbReference type="Proteomes" id="UP000177943">
    <property type="component" value="Unassembled WGS sequence"/>
</dbReference>
<accession>A0A1G2MSP6</accession>
<name>A0A1G2MSP6_9BACT</name>
<dbReference type="EMBL" id="MHRP01000025">
    <property type="protein sequence ID" value="OHA26875.1"/>
    <property type="molecule type" value="Genomic_DNA"/>
</dbReference>